<sequence>MKIIVLILLIPFCVLAQNDLLSEIDTIKADTKVESAFKSLKIVNLESTKLAGKGDFYLVIAHRFDYVNKGFDDFFGIDNANTQIKFVYGIKNWLTVQIARSGFEETIDLGVKYSLISQDREGFPFTIVGFNSIAVNAEMKKVIYPKLVFKNRLSYVTQLLISRKFSDKLSLEIAPSYFHENTVKDLLDKNNNIISPNPQSNNQFAIGVGGRYKLAKRWSVNMDYGAHLNRAKQSIYKNPLSVGVDLETGGHVFQMHFTNSRAMHEAGYLGKTTGDWGKGEIAFGFNLVRVF</sequence>
<comment type="caution">
    <text evidence="3">The sequence shown here is derived from an EMBL/GenBank/DDBJ whole genome shotgun (WGS) entry which is preliminary data.</text>
</comment>
<evidence type="ECO:0000313" key="3">
    <source>
        <dbReference type="EMBL" id="TDD97345.1"/>
    </source>
</evidence>
<feature type="domain" description="DUF5777" evidence="2">
    <location>
        <begin position="37"/>
        <end position="291"/>
    </location>
</feature>
<dbReference type="AlphaFoldDB" id="A0A4R5CD00"/>
<feature type="chain" id="PRO_5020631112" description="DUF5777 domain-containing protein" evidence="1">
    <location>
        <begin position="17"/>
        <end position="291"/>
    </location>
</feature>
<dbReference type="InterPro" id="IPR045916">
    <property type="entry name" value="DUF5777"/>
</dbReference>
<accession>A0A4R5CD00</accession>
<reference evidence="3 4" key="1">
    <citation type="submission" date="2019-03" db="EMBL/GenBank/DDBJ databases">
        <title>Flavobacterium AR-3-4 sp. nov. isolated from arctic soil.</title>
        <authorList>
            <person name="Chaudhary D.K."/>
        </authorList>
    </citation>
    <scope>NUCLEOTIDE SEQUENCE [LARGE SCALE GENOMIC DNA]</scope>
    <source>
        <strain evidence="3 4">AR-3-4</strain>
    </source>
</reference>
<evidence type="ECO:0000313" key="4">
    <source>
        <dbReference type="Proteomes" id="UP000295479"/>
    </source>
</evidence>
<evidence type="ECO:0000259" key="2">
    <source>
        <dbReference type="Pfam" id="PF19089"/>
    </source>
</evidence>
<name>A0A4R5CD00_9FLAO</name>
<keyword evidence="4" id="KW-1185">Reference proteome</keyword>
<gene>
    <name evidence="3" type="ORF">E0F76_08495</name>
</gene>
<feature type="signal peptide" evidence="1">
    <location>
        <begin position="1"/>
        <end position="16"/>
    </location>
</feature>
<dbReference type="Pfam" id="PF19089">
    <property type="entry name" value="DUF5777"/>
    <property type="match status" value="1"/>
</dbReference>
<keyword evidence="1" id="KW-0732">Signal</keyword>
<organism evidence="3 4">
    <name type="scientific">Flavobacterium cellulosilyticum</name>
    <dbReference type="NCBI Taxonomy" id="2541731"/>
    <lineage>
        <taxon>Bacteria</taxon>
        <taxon>Pseudomonadati</taxon>
        <taxon>Bacteroidota</taxon>
        <taxon>Flavobacteriia</taxon>
        <taxon>Flavobacteriales</taxon>
        <taxon>Flavobacteriaceae</taxon>
        <taxon>Flavobacterium</taxon>
    </lineage>
</organism>
<dbReference type="OrthoDB" id="1117410at2"/>
<dbReference type="Proteomes" id="UP000295479">
    <property type="component" value="Unassembled WGS sequence"/>
</dbReference>
<proteinExistence type="predicted"/>
<evidence type="ECO:0000256" key="1">
    <source>
        <dbReference type="SAM" id="SignalP"/>
    </source>
</evidence>
<protein>
    <recommendedName>
        <fullName evidence="2">DUF5777 domain-containing protein</fullName>
    </recommendedName>
</protein>
<dbReference type="EMBL" id="SMFK01000004">
    <property type="protein sequence ID" value="TDD97345.1"/>
    <property type="molecule type" value="Genomic_DNA"/>
</dbReference>
<dbReference type="RefSeq" id="WP_132004226.1">
    <property type="nucleotide sequence ID" value="NZ_SMFK01000004.1"/>
</dbReference>